<organism evidence="1 2">
    <name type="scientific">Kibdelosporangium lantanae</name>
    <dbReference type="NCBI Taxonomy" id="1497396"/>
    <lineage>
        <taxon>Bacteria</taxon>
        <taxon>Bacillati</taxon>
        <taxon>Actinomycetota</taxon>
        <taxon>Actinomycetes</taxon>
        <taxon>Pseudonocardiales</taxon>
        <taxon>Pseudonocardiaceae</taxon>
        <taxon>Kibdelosporangium</taxon>
    </lineage>
</organism>
<reference evidence="2" key="1">
    <citation type="journal article" date="2019" name="Int. J. Syst. Evol. Microbiol.">
        <title>The Global Catalogue of Microorganisms (GCM) 10K type strain sequencing project: providing services to taxonomists for standard genome sequencing and annotation.</title>
        <authorList>
            <consortium name="The Broad Institute Genomics Platform"/>
            <consortium name="The Broad Institute Genome Sequencing Center for Infectious Disease"/>
            <person name="Wu L."/>
            <person name="Ma J."/>
        </authorList>
    </citation>
    <scope>NUCLEOTIDE SEQUENCE [LARGE SCALE GENOMIC DNA]</scope>
    <source>
        <strain evidence="2">JCM 31486</strain>
    </source>
</reference>
<accession>A0ABW3MRZ4</accession>
<dbReference type="EMBL" id="JBHTIS010004272">
    <property type="protein sequence ID" value="MFD1052265.1"/>
    <property type="molecule type" value="Genomic_DNA"/>
</dbReference>
<comment type="caution">
    <text evidence="1">The sequence shown here is derived from an EMBL/GenBank/DDBJ whole genome shotgun (WGS) entry which is preliminary data.</text>
</comment>
<keyword evidence="2" id="KW-1185">Reference proteome</keyword>
<gene>
    <name evidence="1" type="ORF">ACFQ1S_45160</name>
</gene>
<sequence>VRRTVDRLKGIMRTFAGDDGAVVASAAEFFRSHGAEVLGVSDVDQGVWDYVSRAITANS</sequence>
<evidence type="ECO:0000313" key="2">
    <source>
        <dbReference type="Proteomes" id="UP001597045"/>
    </source>
</evidence>
<feature type="non-terminal residue" evidence="1">
    <location>
        <position position="1"/>
    </location>
</feature>
<protein>
    <submittedName>
        <fullName evidence="1">Uncharacterized protein</fullName>
    </submittedName>
</protein>
<proteinExistence type="predicted"/>
<name>A0ABW3MRZ4_9PSEU</name>
<evidence type="ECO:0000313" key="1">
    <source>
        <dbReference type="EMBL" id="MFD1052265.1"/>
    </source>
</evidence>
<dbReference type="Proteomes" id="UP001597045">
    <property type="component" value="Unassembled WGS sequence"/>
</dbReference>